<dbReference type="Proteomes" id="UP001432322">
    <property type="component" value="Unassembled WGS sequence"/>
</dbReference>
<evidence type="ECO:0000313" key="2">
    <source>
        <dbReference type="Proteomes" id="UP001432322"/>
    </source>
</evidence>
<name>A0AAV5UV26_9BILA</name>
<gene>
    <name evidence="1" type="ORF">PFISCL1PPCAC_876</name>
</gene>
<comment type="caution">
    <text evidence="1">The sequence shown here is derived from an EMBL/GenBank/DDBJ whole genome shotgun (WGS) entry which is preliminary data.</text>
</comment>
<dbReference type="AlphaFoldDB" id="A0AAV5UV26"/>
<feature type="non-terminal residue" evidence="1">
    <location>
        <position position="1"/>
    </location>
</feature>
<dbReference type="EMBL" id="BTSY01000001">
    <property type="protein sequence ID" value="GMT09579.1"/>
    <property type="molecule type" value="Genomic_DNA"/>
</dbReference>
<organism evidence="1 2">
    <name type="scientific">Pristionchus fissidentatus</name>
    <dbReference type="NCBI Taxonomy" id="1538716"/>
    <lineage>
        <taxon>Eukaryota</taxon>
        <taxon>Metazoa</taxon>
        <taxon>Ecdysozoa</taxon>
        <taxon>Nematoda</taxon>
        <taxon>Chromadorea</taxon>
        <taxon>Rhabditida</taxon>
        <taxon>Rhabditina</taxon>
        <taxon>Diplogasteromorpha</taxon>
        <taxon>Diplogasteroidea</taxon>
        <taxon>Neodiplogasteridae</taxon>
        <taxon>Pristionchus</taxon>
    </lineage>
</organism>
<sequence length="100" mass="11212">ETMPTLPTTTPASIVSLLKLMWNVDPVKRPAMSQAASKILTEYEVHPAKAADSLAVNRLSGVKRTAELRVKRRYEGWDGRTYYNRNTPLPTPIYIGDDPL</sequence>
<protein>
    <submittedName>
        <fullName evidence="1">Uncharacterized protein</fullName>
    </submittedName>
</protein>
<proteinExistence type="predicted"/>
<accession>A0AAV5UV26</accession>
<evidence type="ECO:0000313" key="1">
    <source>
        <dbReference type="EMBL" id="GMT09579.1"/>
    </source>
</evidence>
<keyword evidence="2" id="KW-1185">Reference proteome</keyword>
<reference evidence="1" key="1">
    <citation type="submission" date="2023-10" db="EMBL/GenBank/DDBJ databases">
        <title>Genome assembly of Pristionchus species.</title>
        <authorList>
            <person name="Yoshida K."/>
            <person name="Sommer R.J."/>
        </authorList>
    </citation>
    <scope>NUCLEOTIDE SEQUENCE</scope>
    <source>
        <strain evidence="1">RS5133</strain>
    </source>
</reference>